<proteinExistence type="predicted"/>
<evidence type="ECO:0000313" key="8">
    <source>
        <dbReference type="RefSeq" id="XP_011305464.1"/>
    </source>
</evidence>
<dbReference type="PANTHER" id="PTHR45626:SF50">
    <property type="entry name" value="TRANSCRIPTION TERMINATION FACTOR 2"/>
    <property type="match status" value="1"/>
</dbReference>
<dbReference type="InterPro" id="IPR000330">
    <property type="entry name" value="SNF2_N"/>
</dbReference>
<accession>A0A9R1T8M9</accession>
<reference evidence="8" key="1">
    <citation type="submission" date="2025-08" db="UniProtKB">
        <authorList>
            <consortium name="RefSeq"/>
        </authorList>
    </citation>
    <scope>IDENTIFICATION</scope>
    <source>
        <strain evidence="8">USDA-PBARC FA_bdor</strain>
        <tissue evidence="8">Whole organism</tissue>
    </source>
</reference>
<dbReference type="GeneID" id="105267962"/>
<dbReference type="GO" id="GO:0008094">
    <property type="term" value="F:ATP-dependent activity, acting on DNA"/>
    <property type="evidence" value="ECO:0007669"/>
    <property type="project" value="TreeGrafter"/>
</dbReference>
<dbReference type="InterPro" id="IPR027417">
    <property type="entry name" value="P-loop_NTPase"/>
</dbReference>
<dbReference type="Gene3D" id="3.40.50.10810">
    <property type="entry name" value="Tandem AAA-ATPase domain"/>
    <property type="match status" value="1"/>
</dbReference>
<dbReference type="InterPro" id="IPR049730">
    <property type="entry name" value="SNF2/RAD54-like_C"/>
</dbReference>
<dbReference type="InterPro" id="IPR050628">
    <property type="entry name" value="SNF2_RAD54_helicase_TF"/>
</dbReference>
<sequence length="1016" mass="116482">MSSVRFPMPSTRVLTLRKTVTDRETSPTPEKRRRICCPDFPDASPDVSPSEEFSMRLVIPSGAAEASKSFQNVLKYLEKIEKSQNNTQVSISLEVNSSKRPKSFQKVLNYLDKMEESQDNSQASTSLDPSSSKPSTSGGDPEEPSEFIEFETLDEDLPLEVEPVESSVPSAPVNRLVSPEEFQPLELYEPDEDVDVGWKTDDDFSDGEVPAQVRYIPKKNISRAPHASTIIPERVPSNVQNPPVVNNALLTTRNIPLTSWNVQNPSPSTNFPLISWNAKNFSSKMNNRRNRNNRWSRRGRWRRYSTEQFEDDDSNPYDPKMIWDSLASTSRATAIDQGPGEGPVPQDNPQDLMSSDSEMYFPEYDPDESSLDSPPGLRFKQKPTFDDETMRKYLNYYLPKSKSRQTHNEKTQMEGLETVEAILKIHDQLQTKPEDEARTSTPRRMRVKLLEHQEKALSWMLWRESCTPAGGILADDMGLGKTVTAIALMMRSREIECGERDDRVEPGGTLIVCPANLIPQWKQEIETRGCIPDINIYHKDKETNIWRLRSNQIVITSYDTLFNNHKTRAQILFKIHWKRVILDEAHIIRNPNSLRSECVAALVTQKRWVLTGTPIHNLVKDIFPIMRFLKVRPFDNLKHFNKWVANNDAAGTARLHCIMEAVMLRRTKDAMMKAGLIQLPLKTKRDVTIVLVPEERLVYDRVMTYSRTLFIQFLHQKTEKERRMVLGPCYTRNNNYNDYQLTDAQKKFLERREEVVSRHHILTLILRLRQICCHPHLITKFLAQEDFEEAGVDNLPVNKLEDANKLLQDLAAFDGGEEIGVDGRVVDRRILTADNPVFRRESRSSKMTAVLQKVEEIVSKGEKVIIVSDWVKYLDIIGEHLEYINGATSEAYTGATLYPQRERIVDKFNNTNEIMVLLLSLRAGGQGLNLKGANHVIIVDVHWNPQLEVQAEDRVYRIGQARPVFIHKFICPDTIEEKIVDLQAKKLRIAEAVLAGSRHEVRRLELAEMCRLFNIG</sequence>
<dbReference type="CDD" id="cd18793">
    <property type="entry name" value="SF2_C_SNF"/>
    <property type="match status" value="1"/>
</dbReference>
<protein>
    <submittedName>
        <fullName evidence="8">Uncharacterized ATP-dependent helicase C17A2.12</fullName>
    </submittedName>
</protein>
<evidence type="ECO:0000259" key="6">
    <source>
        <dbReference type="PROSITE" id="PS51194"/>
    </source>
</evidence>
<dbReference type="SMART" id="SM00490">
    <property type="entry name" value="HELICc"/>
    <property type="match status" value="1"/>
</dbReference>
<dbReference type="InterPro" id="IPR014001">
    <property type="entry name" value="Helicase_ATP-bd"/>
</dbReference>
<dbReference type="SUPFAM" id="SSF52540">
    <property type="entry name" value="P-loop containing nucleoside triphosphate hydrolases"/>
    <property type="match status" value="2"/>
</dbReference>
<dbReference type="PROSITE" id="PS51192">
    <property type="entry name" value="HELICASE_ATP_BIND_1"/>
    <property type="match status" value="1"/>
</dbReference>
<evidence type="ECO:0000256" key="2">
    <source>
        <dbReference type="ARBA" id="ARBA00022801"/>
    </source>
</evidence>
<keyword evidence="2" id="KW-0378">Hydrolase</keyword>
<feature type="compositionally biased region" description="Polar residues" evidence="4">
    <location>
        <begin position="347"/>
        <end position="357"/>
    </location>
</feature>
<dbReference type="Gene3D" id="3.40.50.300">
    <property type="entry name" value="P-loop containing nucleotide triphosphate hydrolases"/>
    <property type="match status" value="1"/>
</dbReference>
<feature type="compositionally biased region" description="Low complexity" evidence="4">
    <location>
        <begin position="124"/>
        <end position="139"/>
    </location>
</feature>
<organism evidence="7 8">
    <name type="scientific">Fopius arisanus</name>
    <dbReference type="NCBI Taxonomy" id="64838"/>
    <lineage>
        <taxon>Eukaryota</taxon>
        <taxon>Metazoa</taxon>
        <taxon>Ecdysozoa</taxon>
        <taxon>Arthropoda</taxon>
        <taxon>Hexapoda</taxon>
        <taxon>Insecta</taxon>
        <taxon>Pterygota</taxon>
        <taxon>Neoptera</taxon>
        <taxon>Endopterygota</taxon>
        <taxon>Hymenoptera</taxon>
        <taxon>Apocrita</taxon>
        <taxon>Ichneumonoidea</taxon>
        <taxon>Braconidae</taxon>
        <taxon>Opiinae</taxon>
        <taxon>Fopius</taxon>
    </lineage>
</organism>
<dbReference type="Pfam" id="PF00176">
    <property type="entry name" value="SNF2-rel_dom"/>
    <property type="match status" value="1"/>
</dbReference>
<dbReference type="AlphaFoldDB" id="A0A9R1T8M9"/>
<feature type="region of interest" description="Disordered" evidence="4">
    <location>
        <begin position="15"/>
        <end position="51"/>
    </location>
</feature>
<dbReference type="SMART" id="SM00487">
    <property type="entry name" value="DEXDc"/>
    <property type="match status" value="1"/>
</dbReference>
<dbReference type="GO" id="GO:0016787">
    <property type="term" value="F:hydrolase activity"/>
    <property type="evidence" value="ECO:0007669"/>
    <property type="project" value="UniProtKB-KW"/>
</dbReference>
<keyword evidence="8" id="KW-0347">Helicase</keyword>
<keyword evidence="7" id="KW-1185">Reference proteome</keyword>
<dbReference type="PROSITE" id="PS51194">
    <property type="entry name" value="HELICASE_CTER"/>
    <property type="match status" value="1"/>
</dbReference>
<evidence type="ECO:0000256" key="3">
    <source>
        <dbReference type="ARBA" id="ARBA00022840"/>
    </source>
</evidence>
<evidence type="ECO:0000256" key="4">
    <source>
        <dbReference type="SAM" id="MobiDB-lite"/>
    </source>
</evidence>
<feature type="domain" description="Helicase ATP-binding" evidence="5">
    <location>
        <begin position="462"/>
        <end position="632"/>
    </location>
</feature>
<dbReference type="Proteomes" id="UP000694866">
    <property type="component" value="Unplaced"/>
</dbReference>
<dbReference type="Pfam" id="PF00271">
    <property type="entry name" value="Helicase_C"/>
    <property type="match status" value="1"/>
</dbReference>
<gene>
    <name evidence="8" type="primary">LOC105267962</name>
</gene>
<dbReference type="PANTHER" id="PTHR45626">
    <property type="entry name" value="TRANSCRIPTION TERMINATION FACTOR 2-RELATED"/>
    <property type="match status" value="1"/>
</dbReference>
<feature type="domain" description="Helicase C-terminal" evidence="6">
    <location>
        <begin position="849"/>
        <end position="1005"/>
    </location>
</feature>
<dbReference type="GO" id="GO:0006281">
    <property type="term" value="P:DNA repair"/>
    <property type="evidence" value="ECO:0007669"/>
    <property type="project" value="TreeGrafter"/>
</dbReference>
<feature type="region of interest" description="Disordered" evidence="4">
    <location>
        <begin position="115"/>
        <end position="144"/>
    </location>
</feature>
<dbReference type="InterPro" id="IPR001650">
    <property type="entry name" value="Helicase_C-like"/>
</dbReference>
<dbReference type="KEGG" id="fas:105267962"/>
<evidence type="ECO:0000259" key="5">
    <source>
        <dbReference type="PROSITE" id="PS51192"/>
    </source>
</evidence>
<evidence type="ECO:0000313" key="7">
    <source>
        <dbReference type="Proteomes" id="UP000694866"/>
    </source>
</evidence>
<dbReference type="OrthoDB" id="423559at2759"/>
<feature type="region of interest" description="Disordered" evidence="4">
    <location>
        <begin position="333"/>
        <end position="382"/>
    </location>
</feature>
<keyword evidence="3" id="KW-0067">ATP-binding</keyword>
<dbReference type="GO" id="GO:0004386">
    <property type="term" value="F:helicase activity"/>
    <property type="evidence" value="ECO:0007669"/>
    <property type="project" value="UniProtKB-KW"/>
</dbReference>
<keyword evidence="1" id="KW-0547">Nucleotide-binding</keyword>
<evidence type="ECO:0000256" key="1">
    <source>
        <dbReference type="ARBA" id="ARBA00022741"/>
    </source>
</evidence>
<dbReference type="GO" id="GO:0005634">
    <property type="term" value="C:nucleus"/>
    <property type="evidence" value="ECO:0007669"/>
    <property type="project" value="TreeGrafter"/>
</dbReference>
<dbReference type="InterPro" id="IPR038718">
    <property type="entry name" value="SNF2-like_sf"/>
</dbReference>
<dbReference type="GO" id="GO:0005524">
    <property type="term" value="F:ATP binding"/>
    <property type="evidence" value="ECO:0007669"/>
    <property type="project" value="UniProtKB-KW"/>
</dbReference>
<dbReference type="CDD" id="cd18008">
    <property type="entry name" value="DEXDc_SHPRH-like"/>
    <property type="match status" value="1"/>
</dbReference>
<name>A0A9R1T8M9_9HYME</name>
<dbReference type="RefSeq" id="XP_011305464.1">
    <property type="nucleotide sequence ID" value="XM_011307162.1"/>
</dbReference>